<dbReference type="Pfam" id="PF10824">
    <property type="entry name" value="T7SS_ESX_EspC"/>
    <property type="match status" value="1"/>
</dbReference>
<dbReference type="EMBL" id="SDLO01000001">
    <property type="protein sequence ID" value="TDK93834.1"/>
    <property type="molecule type" value="Genomic_DNA"/>
</dbReference>
<proteinExistence type="predicted"/>
<gene>
    <name evidence="1" type="ORF">EUA03_01695</name>
</gene>
<accession>A0A4R5WS25</accession>
<dbReference type="InterPro" id="IPR022536">
    <property type="entry name" value="EspC"/>
</dbReference>
<dbReference type="AlphaFoldDB" id="A0A4R5WS25"/>
<protein>
    <recommendedName>
        <fullName evidence="3">ESX-1 secretion-associated protein</fullName>
    </recommendedName>
</protein>
<sequence>MAPSPLKVDPDGLRSLAREVSDAAAGLKPGPAQAAAGPAWQPSAAAVGDVSAGIDHIDAECSKALTEFGTNLTKAATAYEATDAAGGAAVSRAMPGR</sequence>
<evidence type="ECO:0008006" key="3">
    <source>
        <dbReference type="Google" id="ProtNLM"/>
    </source>
</evidence>
<reference evidence="1 2" key="1">
    <citation type="submission" date="2019-01" db="EMBL/GenBank/DDBJ databases">
        <title>High-quality-draft genome sequences of five non-tuberculosis mycobacteriaceae isolated from a nosocomial environment.</title>
        <authorList>
            <person name="Tiago I."/>
            <person name="Alarico S."/>
            <person name="Pereira S.G."/>
            <person name="Coelho C."/>
            <person name="Maranha A."/>
            <person name="Empadinhas N."/>
        </authorList>
    </citation>
    <scope>NUCLEOTIDE SEQUENCE [LARGE SCALE GENOMIC DNA]</scope>
    <source>
        <strain evidence="1 2">24AIII</strain>
    </source>
</reference>
<organism evidence="1 2">
    <name type="scientific">Mycolicibacterium mucogenicum</name>
    <name type="common">Mycobacterium mucogenicum</name>
    <dbReference type="NCBI Taxonomy" id="56689"/>
    <lineage>
        <taxon>Bacteria</taxon>
        <taxon>Bacillati</taxon>
        <taxon>Actinomycetota</taxon>
        <taxon>Actinomycetes</taxon>
        <taxon>Mycobacteriales</taxon>
        <taxon>Mycobacteriaceae</taxon>
        <taxon>Mycolicibacterium</taxon>
    </lineage>
</organism>
<evidence type="ECO:0000313" key="1">
    <source>
        <dbReference type="EMBL" id="TDK93834.1"/>
    </source>
</evidence>
<dbReference type="RefSeq" id="WP_082762044.1">
    <property type="nucleotide sequence ID" value="NZ_JAPMJT010000001.1"/>
</dbReference>
<evidence type="ECO:0000313" key="2">
    <source>
        <dbReference type="Proteomes" id="UP000294929"/>
    </source>
</evidence>
<comment type="caution">
    <text evidence="1">The sequence shown here is derived from an EMBL/GenBank/DDBJ whole genome shotgun (WGS) entry which is preliminary data.</text>
</comment>
<dbReference type="GO" id="GO:0009306">
    <property type="term" value="P:protein secretion"/>
    <property type="evidence" value="ECO:0007669"/>
    <property type="project" value="InterPro"/>
</dbReference>
<dbReference type="Proteomes" id="UP000294929">
    <property type="component" value="Unassembled WGS sequence"/>
</dbReference>
<name>A0A4R5WS25_MYCMU</name>